<organism evidence="16 17">
    <name type="scientific">Streptomyces tubbatahanensis</name>
    <dbReference type="NCBI Taxonomy" id="2923272"/>
    <lineage>
        <taxon>Bacteria</taxon>
        <taxon>Bacillati</taxon>
        <taxon>Actinomycetota</taxon>
        <taxon>Actinomycetes</taxon>
        <taxon>Kitasatosporales</taxon>
        <taxon>Streptomycetaceae</taxon>
        <taxon>Streptomyces</taxon>
    </lineage>
</organism>
<dbReference type="InterPro" id="IPR004646">
    <property type="entry name" value="Fe-S_hydro-lyase_TtdA-typ_cat"/>
</dbReference>
<sequence length="566" mass="61263">MSASSQPASPEFSYTDLLPTGADPTPYRLVTSEGVSTFEADGRTFLTVDPEALRKLAAEAVHDIQHYLRPEHLAQLRRILDDPEASANDRFVALDLLKNANIAAAGVLPMCQDTGTAIVMGKRGQQVLTAGGDEEALSRGIHDAYTQLNLRYSQMAPLTMWDEKNTGTNLPAQIELYATDGDAYKFLFMAKGGGSANKSFLYQETKAVLNEASMMRFLEEKIRSLGTAACPPYHLAIVVGGTSAEYALKTAKYASAHYLDELPTEGSPSGHGFRDTELEDKVFELTQKIGIGAQFGGKYFCHDVRVVRLPRHGASCPVAIAVSCSADRQAKAKITAEGVFLEQLETDPARFLPDTTAAQLTEGAGPDLDAVRIDLMRPMDEILAELTKHPVKTRLSLTGTLVVARDIAHAKIKERLDAGEEIPQYLKDHPVYYAGPAKTPEGYASGSFGPTTAGRMDAYVEQFQAAGGSKVMLAKGNRSKQVTDACASHGGFYLGSIGGPAARLAQDCIKKVEVLEYEELGMEAVWRIEVEDFPAFIVVDDKGNDFFADPAPEQPFVTSIPVRQGS</sequence>
<dbReference type="Pfam" id="PF05683">
    <property type="entry name" value="Fumerase_C"/>
    <property type="match status" value="1"/>
</dbReference>
<dbReference type="InterPro" id="IPR011167">
    <property type="entry name" value="Fe_dep_fumarate_hydratase"/>
</dbReference>
<dbReference type="RefSeq" id="WP_242753955.1">
    <property type="nucleotide sequence ID" value="NZ_CP093846.1"/>
</dbReference>
<evidence type="ECO:0000259" key="15">
    <source>
        <dbReference type="Pfam" id="PF05683"/>
    </source>
</evidence>
<evidence type="ECO:0000313" key="17">
    <source>
        <dbReference type="Proteomes" id="UP001202244"/>
    </source>
</evidence>
<comment type="pathway">
    <text evidence="3">Carbohydrate metabolism; tricarboxylic acid cycle; (S)-malate from fumarate: step 1/1.</text>
</comment>
<accession>A0ABY3XWJ9</accession>
<evidence type="ECO:0000256" key="7">
    <source>
        <dbReference type="ARBA" id="ARBA00022532"/>
    </source>
</evidence>
<dbReference type="PANTHER" id="PTHR30389">
    <property type="entry name" value="FUMARATE HYDRATASE-RELATED"/>
    <property type="match status" value="1"/>
</dbReference>
<dbReference type="InterPro" id="IPR020557">
    <property type="entry name" value="Fumarate_lyase_CS"/>
</dbReference>
<evidence type="ECO:0000256" key="4">
    <source>
        <dbReference type="ARBA" id="ARBA00008876"/>
    </source>
</evidence>
<dbReference type="NCBIfam" id="TIGR00722">
    <property type="entry name" value="ttdA_fumA_fumB"/>
    <property type="match status" value="1"/>
</dbReference>
<evidence type="ECO:0000256" key="5">
    <source>
        <dbReference type="ARBA" id="ARBA00011738"/>
    </source>
</evidence>
<evidence type="ECO:0000256" key="9">
    <source>
        <dbReference type="ARBA" id="ARBA00023004"/>
    </source>
</evidence>
<evidence type="ECO:0000256" key="12">
    <source>
        <dbReference type="PIRNR" id="PIRNR001394"/>
    </source>
</evidence>
<feature type="domain" description="Fe-S hydro-lyase tartrate dehydratase beta-type catalytic" evidence="15">
    <location>
        <begin position="338"/>
        <end position="548"/>
    </location>
</feature>
<comment type="function">
    <text evidence="12">Catalyzes the reversible hydration of fumarate to (S)-malate.</text>
</comment>
<dbReference type="PIRSF" id="PIRSF001394">
    <property type="entry name" value="Fe_dep_fumar_hy"/>
    <property type="match status" value="1"/>
</dbReference>
<keyword evidence="11 12" id="KW-0456">Lyase</keyword>
<evidence type="ECO:0000256" key="6">
    <source>
        <dbReference type="ARBA" id="ARBA00022485"/>
    </source>
</evidence>
<dbReference type="Pfam" id="PF05681">
    <property type="entry name" value="Fumerase"/>
    <property type="match status" value="1"/>
</dbReference>
<keyword evidence="8 12" id="KW-0479">Metal-binding</keyword>
<comment type="cofactor">
    <cofactor evidence="2 12">
        <name>[4Fe-4S] cluster</name>
        <dbReference type="ChEBI" id="CHEBI:49883"/>
    </cofactor>
</comment>
<evidence type="ECO:0000256" key="2">
    <source>
        <dbReference type="ARBA" id="ARBA00001966"/>
    </source>
</evidence>
<proteinExistence type="inferred from homology"/>
<evidence type="ECO:0000256" key="10">
    <source>
        <dbReference type="ARBA" id="ARBA00023014"/>
    </source>
</evidence>
<comment type="catalytic activity">
    <reaction evidence="1 12">
        <text>(S)-malate = fumarate + H2O</text>
        <dbReference type="Rhea" id="RHEA:12460"/>
        <dbReference type="ChEBI" id="CHEBI:15377"/>
        <dbReference type="ChEBI" id="CHEBI:15589"/>
        <dbReference type="ChEBI" id="CHEBI:29806"/>
        <dbReference type="EC" id="4.2.1.2"/>
    </reaction>
</comment>
<name>A0ABY3XWJ9_9ACTN</name>
<evidence type="ECO:0000256" key="11">
    <source>
        <dbReference type="ARBA" id="ARBA00023239"/>
    </source>
</evidence>
<gene>
    <name evidence="16" type="ORF">MMF93_21350</name>
</gene>
<comment type="similarity">
    <text evidence="4 12">Belongs to the class-I fumarase family.</text>
</comment>
<reference evidence="16 17" key="1">
    <citation type="journal article" date="2023" name="Microbiol. Spectr.">
        <title>Synergy between Genome Mining, Metabolomics, and Bioinformatics Uncovers Antibacterial Chlorinated Carbazole Alkaloids and Their Biosynthetic Gene Cluster from Streptomyces tubbatahanensis sp. nov., a Novel Actinomycete Isolated from Sulu Sea, Philippines.</title>
        <authorList>
            <person name="Tenebro C.P."/>
            <person name="Trono D.J.V.L."/>
            <person name="Balida L.A.P."/>
            <person name="Bayog L.K.A."/>
            <person name="Bruna J.R."/>
            <person name="Sabido E.M."/>
            <person name="Caspe D.P.C."/>
            <person name="de Los Santos E.L.C."/>
            <person name="Saludes J.P."/>
            <person name="Dalisay D.S."/>
        </authorList>
    </citation>
    <scope>NUCLEOTIDE SEQUENCE [LARGE SCALE GENOMIC DNA]</scope>
    <source>
        <strain evidence="16 17">DSD3025</strain>
    </source>
</reference>
<evidence type="ECO:0000256" key="1">
    <source>
        <dbReference type="ARBA" id="ARBA00000929"/>
    </source>
</evidence>
<protein>
    <recommendedName>
        <fullName evidence="12">Fumarate hydratase class I</fullName>
        <ecNumber evidence="12">4.2.1.2</ecNumber>
    </recommendedName>
</protein>
<dbReference type="SUPFAM" id="SSF117457">
    <property type="entry name" value="FumA C-terminal domain-like"/>
    <property type="match status" value="1"/>
</dbReference>
<dbReference type="InterPro" id="IPR051208">
    <property type="entry name" value="Class-I_Fumarase/Tartrate_DH"/>
</dbReference>
<keyword evidence="6 12" id="KW-0004">4Fe-4S</keyword>
<dbReference type="PROSITE" id="PS00163">
    <property type="entry name" value="FUMARATE_LYASES"/>
    <property type="match status" value="1"/>
</dbReference>
<keyword evidence="7" id="KW-0816">Tricarboxylic acid cycle</keyword>
<keyword evidence="9 12" id="KW-0408">Iron</keyword>
<evidence type="ECO:0000259" key="14">
    <source>
        <dbReference type="Pfam" id="PF05681"/>
    </source>
</evidence>
<dbReference type="PANTHER" id="PTHR30389:SF0">
    <property type="entry name" value="FUMARATE HYDRATASE CLASS I, AEROBIC"/>
    <property type="match status" value="1"/>
</dbReference>
<evidence type="ECO:0000256" key="13">
    <source>
        <dbReference type="SAM" id="MobiDB-lite"/>
    </source>
</evidence>
<dbReference type="InterPro" id="IPR036660">
    <property type="entry name" value="Fe-S_hydroAse_TtdB_cat_sf"/>
</dbReference>
<comment type="subunit">
    <text evidence="5 12">Homodimer.</text>
</comment>
<keyword evidence="10 12" id="KW-0411">Iron-sulfur</keyword>
<evidence type="ECO:0000313" key="16">
    <source>
        <dbReference type="EMBL" id="UNS98720.1"/>
    </source>
</evidence>
<feature type="domain" description="Fe-S hydro-lyase tartrate dehydratase alpha-type catalytic" evidence="14">
    <location>
        <begin position="56"/>
        <end position="332"/>
    </location>
</feature>
<dbReference type="NCBIfam" id="TIGR00723">
    <property type="entry name" value="ttdB_fumA_fumB"/>
    <property type="match status" value="1"/>
</dbReference>
<evidence type="ECO:0000256" key="3">
    <source>
        <dbReference type="ARBA" id="ARBA00004859"/>
    </source>
</evidence>
<evidence type="ECO:0000256" key="8">
    <source>
        <dbReference type="ARBA" id="ARBA00022723"/>
    </source>
</evidence>
<dbReference type="EMBL" id="CP093846">
    <property type="protein sequence ID" value="UNS98720.1"/>
    <property type="molecule type" value="Genomic_DNA"/>
</dbReference>
<dbReference type="Proteomes" id="UP001202244">
    <property type="component" value="Chromosome"/>
</dbReference>
<dbReference type="EC" id="4.2.1.2" evidence="12"/>
<feature type="region of interest" description="Disordered" evidence="13">
    <location>
        <begin position="1"/>
        <end position="20"/>
    </location>
</feature>
<dbReference type="Gene3D" id="3.20.130.10">
    <property type="entry name" value="Fe-S hydro-lyase, tartrate dehydratase beta-type, catalytic domain"/>
    <property type="match status" value="1"/>
</dbReference>
<keyword evidence="17" id="KW-1185">Reference proteome</keyword>
<dbReference type="InterPro" id="IPR004647">
    <property type="entry name" value="Fe-S_hydro-lyase_TtdB-typ_cat"/>
</dbReference>